<accession>A0A8S0Q1P1</accession>
<dbReference type="AlphaFoldDB" id="A0A8S0Q1P1"/>
<proteinExistence type="inferred from homology"/>
<feature type="coiled-coil region" evidence="3">
    <location>
        <begin position="828"/>
        <end position="855"/>
    </location>
</feature>
<dbReference type="PANTHER" id="PTHR31580:SF8">
    <property type="entry name" value="FILAMENT-LIKE PROTEIN (DUF869)"/>
    <property type="match status" value="1"/>
</dbReference>
<comment type="caution">
    <text evidence="4">The sequence shown here is derived from an EMBL/GenBank/DDBJ whole genome shotgun (WGS) entry which is preliminary data.</text>
</comment>
<evidence type="ECO:0008006" key="6">
    <source>
        <dbReference type="Google" id="ProtNLM"/>
    </source>
</evidence>
<evidence type="ECO:0000256" key="3">
    <source>
        <dbReference type="SAM" id="Coils"/>
    </source>
</evidence>
<evidence type="ECO:0000313" key="5">
    <source>
        <dbReference type="Proteomes" id="UP000594638"/>
    </source>
</evidence>
<evidence type="ECO:0000256" key="2">
    <source>
        <dbReference type="ARBA" id="ARBA00023054"/>
    </source>
</evidence>
<dbReference type="OrthoDB" id="1917992at2759"/>
<feature type="coiled-coil region" evidence="3">
    <location>
        <begin position="77"/>
        <end position="228"/>
    </location>
</feature>
<feature type="coiled-coil region" evidence="3">
    <location>
        <begin position="724"/>
        <end position="751"/>
    </location>
</feature>
<dbReference type="Pfam" id="PF05911">
    <property type="entry name" value="FPP"/>
    <property type="match status" value="2"/>
</dbReference>
<protein>
    <recommendedName>
        <fullName evidence="6">Filament-like plant protein 7</fullName>
    </recommendedName>
</protein>
<dbReference type="Proteomes" id="UP000594638">
    <property type="component" value="Unassembled WGS sequence"/>
</dbReference>
<dbReference type="Gramene" id="OE9A074871T6">
    <property type="protein sequence ID" value="OE9A074871C6"/>
    <property type="gene ID" value="OE9A074871"/>
</dbReference>
<keyword evidence="2 3" id="KW-0175">Coiled coil</keyword>
<dbReference type="PANTHER" id="PTHR31580">
    <property type="entry name" value="FILAMENT-LIKE PLANT PROTEIN 4"/>
    <property type="match status" value="1"/>
</dbReference>
<dbReference type="InterPro" id="IPR008587">
    <property type="entry name" value="FPP_plant"/>
</dbReference>
<name>A0A8S0Q1P1_OLEEU</name>
<reference evidence="4 5" key="1">
    <citation type="submission" date="2019-12" db="EMBL/GenBank/DDBJ databases">
        <authorList>
            <person name="Alioto T."/>
            <person name="Alioto T."/>
            <person name="Gomez Garrido J."/>
        </authorList>
    </citation>
    <scope>NUCLEOTIDE SEQUENCE [LARGE SCALE GENOMIC DNA]</scope>
</reference>
<feature type="coiled-coil region" evidence="3">
    <location>
        <begin position="328"/>
        <end position="355"/>
    </location>
</feature>
<comment type="similarity">
    <text evidence="1">Belongs to the FPP family.</text>
</comment>
<keyword evidence="5" id="KW-1185">Reference proteome</keyword>
<sequence>MDRKMWLWRKRSSEKTIFVHRKADIANKTDRDKAQSLASEKEVALENSLKLLNKKLASAVDACAAKDELVANHVKMAQEAIAGKEEAEEEVRSLKKELDGALQQSVVANERLGHLNSALRDCMEQLNLVREEQEQRVHDAARKTSEELEKAHKILEEKVTETSKRLADLTVEHLYLSKTLLVKENLIEEINKCKSQTEAEFNALMTRLDSAEKENDFLRYEFRMLEKEFHLRNEELEYSHQSAEVEHKQHLENIKKIKKLEAECYRLRTITRRKLPDPTVLANMKSETEMKGRNQVENERIKLNSIRGGLDVKDPRAEYCPNILIKKLNDLKERLHDLEKENNILKDVLAKKEYESAINSEVGYVKHRETQTATECKMIGAHDISLMDDFVEMEKLAIVSVDAPLGSSFASSEASCTLSDSFEDMCGNSISTTKELVPVEQNEFSDVDGKLQTINPSIRSNWLQKVMKVILEETSISGRSMNELFEDIRMALHSMNHQSSPVNYERSKLISINGYITWKSAASPRTISEQETTGTLVEEMTTEFNQTDLNRSMRKIMELITRFHPPCAEDCNIPSNLLDTDCNALICKQSSTAADCIIRVFQWNSRELNFVLRQFFHACSNLLDGKVDFEKFIKTLTSTLGWISHNCMPFHNNFTIRDEFKRYLGGDGPGTALGLESVQNLMLEMEKIHSILQVENKGLINELNFMKSSVKDMEVSLQSARQMKGDFTRELEQSKQSIANLQTESEVLKESKRITEGQIENQNLINEDLDTQLTVAKGKTNEVLQKLSSAEVELNDKSHCCVELEATCLELQLQLERICASKQYPQDNENQEEKLQETDVEITNATAKLAECQETILMLGKQLKRLASANEAQVADKVLSIEDTSNNRLKKRSSPLDQIISENSAEVEDVQPPYTKESPSPIKADRLPIFCATPEAYCGLTPKAENAKAGALVIVQSKKLGGGLDFWRKFLLRWKKGSNKKNLIIRQ</sequence>
<organism evidence="4 5">
    <name type="scientific">Olea europaea subsp. europaea</name>
    <dbReference type="NCBI Taxonomy" id="158383"/>
    <lineage>
        <taxon>Eukaryota</taxon>
        <taxon>Viridiplantae</taxon>
        <taxon>Streptophyta</taxon>
        <taxon>Embryophyta</taxon>
        <taxon>Tracheophyta</taxon>
        <taxon>Spermatophyta</taxon>
        <taxon>Magnoliopsida</taxon>
        <taxon>eudicotyledons</taxon>
        <taxon>Gunneridae</taxon>
        <taxon>Pentapetalae</taxon>
        <taxon>asterids</taxon>
        <taxon>lamiids</taxon>
        <taxon>Lamiales</taxon>
        <taxon>Oleaceae</taxon>
        <taxon>Oleeae</taxon>
        <taxon>Olea</taxon>
    </lineage>
</organism>
<evidence type="ECO:0000256" key="1">
    <source>
        <dbReference type="ARBA" id="ARBA00005921"/>
    </source>
</evidence>
<evidence type="ECO:0000313" key="4">
    <source>
        <dbReference type="EMBL" id="CAA2960154.1"/>
    </source>
</evidence>
<dbReference type="EMBL" id="CACTIH010000373">
    <property type="protein sequence ID" value="CAA2960154.1"/>
    <property type="molecule type" value="Genomic_DNA"/>
</dbReference>
<gene>
    <name evidence="4" type="ORF">OLEA9_A074871</name>
</gene>
<dbReference type="Gramene" id="OE9A074871T4">
    <property type="protein sequence ID" value="OE9A074871C4"/>
    <property type="gene ID" value="OE9A074871"/>
</dbReference>